<dbReference type="GeneID" id="92177909"/>
<evidence type="ECO:0000256" key="4">
    <source>
        <dbReference type="ARBA" id="ARBA00022827"/>
    </source>
</evidence>
<reference evidence="7 8" key="1">
    <citation type="journal article" date="2024" name="bioRxiv">
        <title>Comparative genomics of Cryptococcus and Kwoniella reveals pathogenesis evolution and contrasting karyotype dynamics via intercentromeric recombination or chromosome fusion.</title>
        <authorList>
            <person name="Coelho M.A."/>
            <person name="David-Palma M."/>
            <person name="Shea T."/>
            <person name="Bowers K."/>
            <person name="McGinley-Smith S."/>
            <person name="Mohammad A.W."/>
            <person name="Gnirke A."/>
            <person name="Yurkov A.M."/>
            <person name="Nowrousian M."/>
            <person name="Sun S."/>
            <person name="Cuomo C.A."/>
            <person name="Heitman J."/>
        </authorList>
    </citation>
    <scope>NUCLEOTIDE SEQUENCE [LARGE SCALE GENOMIC DNA]</scope>
    <source>
        <strain evidence="7 8">CBS 13917</strain>
    </source>
</reference>
<comment type="cofactor">
    <cofactor evidence="1">
        <name>FAD</name>
        <dbReference type="ChEBI" id="CHEBI:57692"/>
    </cofactor>
</comment>
<keyword evidence="3" id="KW-0285">Flavoprotein</keyword>
<comment type="similarity">
    <text evidence="2">Belongs to the MSOX/MTOX family.</text>
</comment>
<evidence type="ECO:0000256" key="3">
    <source>
        <dbReference type="ARBA" id="ARBA00022630"/>
    </source>
</evidence>
<feature type="domain" description="FAD dependent oxidoreductase" evidence="6">
    <location>
        <begin position="8"/>
        <end position="390"/>
    </location>
</feature>
<dbReference type="PANTHER" id="PTHR10961">
    <property type="entry name" value="PEROXISOMAL SARCOSINE OXIDASE"/>
    <property type="match status" value="1"/>
</dbReference>
<dbReference type="GO" id="GO:0050660">
    <property type="term" value="F:flavin adenine dinucleotide binding"/>
    <property type="evidence" value="ECO:0007669"/>
    <property type="project" value="InterPro"/>
</dbReference>
<comment type="caution">
    <text evidence="7">The sequence shown here is derived from an EMBL/GenBank/DDBJ whole genome shotgun (WGS) entry which is preliminary data.</text>
</comment>
<sequence length="441" mass="47988">MTTSKPSVLIVGAGEFGAATAVSLLRSNLYSAITVLDRASTLPASDAASCDINKVVRFDYADEDYAVLARKAIEEWNKEDWKGIYHQSGVVIRGMEDPGIDGQGCRQAYENVQKIEPSVQLLSTPSDFISALSSGSGDVLVTTPAPDIRGYRNPVGGWANASLAVEKLYEQSHKLGGRLVPGAEMSELLFTEDGKDVRGVRCLDGSEYLADKVVVALGSWTPSHPALKGLIPQGLVTATGQTVAAVQLCEQDRERYKKIPVTMHLDGSAYYSFPPNETGLVKFALHGAGYLTENGVPRTAADPKAIAYAEANGLGWIPKESLEMLRQRLSLDYPELARMPIAYTRMCWYSDVVDGDWVIDISPDYPSLTFATGGAGHAFKFLPIIGDLIRARMEGTLDSRWREKWRIDRTQMGEDPARTGMARKPLDLSALVTAQDLLAVP</sequence>
<dbReference type="Proteomes" id="UP001388673">
    <property type="component" value="Unassembled WGS sequence"/>
</dbReference>
<dbReference type="GO" id="GO:0004657">
    <property type="term" value="F:proline dehydrogenase activity"/>
    <property type="evidence" value="ECO:0007669"/>
    <property type="project" value="TreeGrafter"/>
</dbReference>
<dbReference type="KEGG" id="kne:92177909"/>
<evidence type="ECO:0000256" key="5">
    <source>
        <dbReference type="ARBA" id="ARBA00023002"/>
    </source>
</evidence>
<proteinExistence type="inferred from homology"/>
<keyword evidence="8" id="KW-1185">Reference proteome</keyword>
<evidence type="ECO:0000259" key="6">
    <source>
        <dbReference type="Pfam" id="PF01266"/>
    </source>
</evidence>
<name>A0AAW0Z7C9_9TREE</name>
<dbReference type="PANTHER" id="PTHR10961:SF46">
    <property type="entry name" value="PEROXISOMAL SARCOSINE OXIDASE"/>
    <property type="match status" value="1"/>
</dbReference>
<dbReference type="GO" id="GO:0050031">
    <property type="term" value="F:L-pipecolate oxidase activity"/>
    <property type="evidence" value="ECO:0007669"/>
    <property type="project" value="TreeGrafter"/>
</dbReference>
<dbReference type="EMBL" id="JBCAWK010000001">
    <property type="protein sequence ID" value="KAK8870079.1"/>
    <property type="molecule type" value="Genomic_DNA"/>
</dbReference>
<dbReference type="InterPro" id="IPR045170">
    <property type="entry name" value="MTOX"/>
</dbReference>
<dbReference type="Gene3D" id="3.30.9.10">
    <property type="entry name" value="D-Amino Acid Oxidase, subunit A, domain 2"/>
    <property type="match status" value="1"/>
</dbReference>
<protein>
    <recommendedName>
        <fullName evidence="6">FAD dependent oxidoreductase domain-containing protein</fullName>
    </recommendedName>
</protein>
<dbReference type="SUPFAM" id="SSF51905">
    <property type="entry name" value="FAD/NAD(P)-binding domain"/>
    <property type="match status" value="1"/>
</dbReference>
<accession>A0AAW0Z7C9</accession>
<dbReference type="Gene3D" id="3.50.50.60">
    <property type="entry name" value="FAD/NAD(P)-binding domain"/>
    <property type="match status" value="1"/>
</dbReference>
<dbReference type="InterPro" id="IPR006076">
    <property type="entry name" value="FAD-dep_OxRdtase"/>
</dbReference>
<dbReference type="InterPro" id="IPR036188">
    <property type="entry name" value="FAD/NAD-bd_sf"/>
</dbReference>
<gene>
    <name evidence="7" type="ORF">IAR55_000649</name>
</gene>
<dbReference type="RefSeq" id="XP_066806325.1">
    <property type="nucleotide sequence ID" value="XM_066943783.1"/>
</dbReference>
<evidence type="ECO:0000313" key="8">
    <source>
        <dbReference type="Proteomes" id="UP001388673"/>
    </source>
</evidence>
<evidence type="ECO:0000313" key="7">
    <source>
        <dbReference type="EMBL" id="KAK8870079.1"/>
    </source>
</evidence>
<evidence type="ECO:0000256" key="2">
    <source>
        <dbReference type="ARBA" id="ARBA00010989"/>
    </source>
</evidence>
<keyword evidence="4" id="KW-0274">FAD</keyword>
<evidence type="ECO:0000256" key="1">
    <source>
        <dbReference type="ARBA" id="ARBA00001974"/>
    </source>
</evidence>
<dbReference type="AlphaFoldDB" id="A0AAW0Z7C9"/>
<dbReference type="Pfam" id="PF01266">
    <property type="entry name" value="DAO"/>
    <property type="match status" value="1"/>
</dbReference>
<keyword evidence="5" id="KW-0560">Oxidoreductase</keyword>
<dbReference type="GO" id="GO:0008115">
    <property type="term" value="F:sarcosine oxidase activity"/>
    <property type="evidence" value="ECO:0007669"/>
    <property type="project" value="TreeGrafter"/>
</dbReference>
<organism evidence="7 8">
    <name type="scientific">Kwoniella newhampshirensis</name>
    <dbReference type="NCBI Taxonomy" id="1651941"/>
    <lineage>
        <taxon>Eukaryota</taxon>
        <taxon>Fungi</taxon>
        <taxon>Dikarya</taxon>
        <taxon>Basidiomycota</taxon>
        <taxon>Agaricomycotina</taxon>
        <taxon>Tremellomycetes</taxon>
        <taxon>Tremellales</taxon>
        <taxon>Cryptococcaceae</taxon>
        <taxon>Kwoniella</taxon>
    </lineage>
</organism>